<keyword evidence="3" id="KW-1185">Reference proteome</keyword>
<accession>A0A0R1KI03</accession>
<comment type="caution">
    <text evidence="2">The sequence shown here is derived from an EMBL/GenBank/DDBJ whole genome shotgun (WGS) entry which is preliminary data.</text>
</comment>
<dbReference type="SUPFAM" id="SSF53335">
    <property type="entry name" value="S-adenosyl-L-methionine-dependent methyltransferases"/>
    <property type="match status" value="1"/>
</dbReference>
<evidence type="ECO:0000313" key="3">
    <source>
        <dbReference type="Proteomes" id="UP000051248"/>
    </source>
</evidence>
<sequence>MNLKLVYRRILRLINRNEIIVYHLAMVLFVIHGNRSDMLKYLEGKPEELVPLFNSKAKGLDFEFTDKVPKIIDMDKVQKICLELENISAIDDVEIWYSINAMRRYAPTLYVMSAISDIKESDQVLIDNLDCGNLIHDFLENNSNQKIDGFEKTSFYDFGLILIYCMNATNTNLAHSEYVASDKEYDKTISIINRKRNRLWRFNKKKNSIDIFKQIDADMSRVKSEGYGIFGAIEWLLDRDSSIKNDYIQRGLIDTVIQLSDDIGEVMSIILVVRKSKVRDDRSIRMINAPDSELSDNMVRSVVNKQTANRVIKAWNKKNEYAGFVRNVSFEEIEKNNNALLPSKYVHSESIPLKENLSVRVDFSKLEKADTYKLSNIAKIYSEDSGKGDIELEVNDEGTVEVEADSKYVNKQWLEEFLHSPLGETQLTKFNAQTVGNLQIPIVPLEEQMESIQKFNLVKTKVENVNANLDETAAEVEQQLYDSMGIGDVFEVMDKEQGVKKTIVLNLD</sequence>
<dbReference type="OrthoDB" id="2280866at2"/>
<evidence type="ECO:0000259" key="1">
    <source>
        <dbReference type="Pfam" id="PF02384"/>
    </source>
</evidence>
<name>A0A0R1KI03_9LACO</name>
<dbReference type="InterPro" id="IPR029063">
    <property type="entry name" value="SAM-dependent_MTases_sf"/>
</dbReference>
<dbReference type="AlphaFoldDB" id="A0A0R1KI03"/>
<dbReference type="GO" id="GO:0008170">
    <property type="term" value="F:N-methyltransferase activity"/>
    <property type="evidence" value="ECO:0007669"/>
    <property type="project" value="InterPro"/>
</dbReference>
<reference evidence="2 3" key="1">
    <citation type="journal article" date="2015" name="Genome Announc.">
        <title>Expanding the biotechnology potential of lactobacilli through comparative genomics of 213 strains and associated genera.</title>
        <authorList>
            <person name="Sun Z."/>
            <person name="Harris H.M."/>
            <person name="McCann A."/>
            <person name="Guo C."/>
            <person name="Argimon S."/>
            <person name="Zhang W."/>
            <person name="Yang X."/>
            <person name="Jeffery I.B."/>
            <person name="Cooney J.C."/>
            <person name="Kagawa T.F."/>
            <person name="Liu W."/>
            <person name="Song Y."/>
            <person name="Salvetti E."/>
            <person name="Wrobel A."/>
            <person name="Rasinkangas P."/>
            <person name="Parkhill J."/>
            <person name="Rea M.C."/>
            <person name="O'Sullivan O."/>
            <person name="Ritari J."/>
            <person name="Douillard F.P."/>
            <person name="Paul Ross R."/>
            <person name="Yang R."/>
            <person name="Briner A.E."/>
            <person name="Felis G.E."/>
            <person name="de Vos W.M."/>
            <person name="Barrangou R."/>
            <person name="Klaenhammer T.R."/>
            <person name="Caufield P.W."/>
            <person name="Cui Y."/>
            <person name="Zhang H."/>
            <person name="O'Toole P.W."/>
        </authorList>
    </citation>
    <scope>NUCLEOTIDE SEQUENCE [LARGE SCALE GENOMIC DNA]</scope>
    <source>
        <strain evidence="2 3">DSM 19682</strain>
    </source>
</reference>
<dbReference type="EMBL" id="AZDZ01000008">
    <property type="protein sequence ID" value="KRK80129.1"/>
    <property type="molecule type" value="Genomic_DNA"/>
</dbReference>
<dbReference type="GO" id="GO:0003677">
    <property type="term" value="F:DNA binding"/>
    <property type="evidence" value="ECO:0007669"/>
    <property type="project" value="InterPro"/>
</dbReference>
<protein>
    <recommendedName>
        <fullName evidence="1">DNA methylase adenine-specific domain-containing protein</fullName>
    </recommendedName>
</protein>
<organism evidence="2 3">
    <name type="scientific">Companilactobacillus nodensis DSM 19682 = JCM 14932 = NBRC 107160</name>
    <dbReference type="NCBI Taxonomy" id="1423775"/>
    <lineage>
        <taxon>Bacteria</taxon>
        <taxon>Bacillati</taxon>
        <taxon>Bacillota</taxon>
        <taxon>Bacilli</taxon>
        <taxon>Lactobacillales</taxon>
        <taxon>Lactobacillaceae</taxon>
        <taxon>Companilactobacillus</taxon>
    </lineage>
</organism>
<evidence type="ECO:0000313" key="2">
    <source>
        <dbReference type="EMBL" id="KRK80129.1"/>
    </source>
</evidence>
<dbReference type="InterPro" id="IPR003356">
    <property type="entry name" value="DNA_methylase_A-5"/>
</dbReference>
<proteinExistence type="predicted"/>
<dbReference type="STRING" id="1423775.FD03_GL000008"/>
<dbReference type="Proteomes" id="UP000051248">
    <property type="component" value="Unassembled WGS sequence"/>
</dbReference>
<dbReference type="PATRIC" id="fig|1423775.4.peg.7"/>
<dbReference type="Gene3D" id="3.40.50.150">
    <property type="entry name" value="Vaccinia Virus protein VP39"/>
    <property type="match status" value="1"/>
</dbReference>
<dbReference type="RefSeq" id="WP_025025174.1">
    <property type="nucleotide sequence ID" value="NZ_AZDZ01000008.1"/>
</dbReference>
<feature type="domain" description="DNA methylase adenine-specific" evidence="1">
    <location>
        <begin position="240"/>
        <end position="350"/>
    </location>
</feature>
<dbReference type="Pfam" id="PF02384">
    <property type="entry name" value="N6_Mtase"/>
    <property type="match status" value="1"/>
</dbReference>
<gene>
    <name evidence="2" type="ORF">FD03_GL000008</name>
</gene>